<protein>
    <submittedName>
        <fullName evidence="2">Spore gernimation protein</fullName>
    </submittedName>
</protein>
<sequence>MDVFFVYLLIVSATPLFLWDQRKNLALLHIPFILLLWVYFGMYATMDLSMAMHVLGGSLFFINLIFAHVAAYLIYAKPILKRKAEPKSNFDIIK</sequence>
<keyword evidence="1" id="KW-0812">Transmembrane</keyword>
<evidence type="ECO:0000256" key="1">
    <source>
        <dbReference type="SAM" id="Phobius"/>
    </source>
</evidence>
<gene>
    <name evidence="2" type="ORF">GJU41_08945</name>
</gene>
<dbReference type="Pfam" id="PF17368">
    <property type="entry name" value="YwcE"/>
    <property type="match status" value="1"/>
</dbReference>
<proteinExistence type="predicted"/>
<keyword evidence="3" id="KW-1185">Reference proteome</keyword>
<reference evidence="2 3" key="1">
    <citation type="submission" date="2019-11" db="EMBL/GenBank/DDBJ databases">
        <title>Bacillus idriensis genome.</title>
        <authorList>
            <person name="Konopka E.N."/>
            <person name="Newman J.D."/>
        </authorList>
    </citation>
    <scope>NUCLEOTIDE SEQUENCE [LARGE SCALE GENOMIC DNA]</scope>
    <source>
        <strain evidence="2 3">DSM 19097</strain>
    </source>
</reference>
<dbReference type="InterPro" id="IPR020185">
    <property type="entry name" value="Spore_morphogenesis_YwcE"/>
</dbReference>
<name>A0A6I2MAV2_9BACI</name>
<dbReference type="RefSeq" id="WP_070878826.1">
    <property type="nucleotide sequence ID" value="NZ_CAJFZX010000014.1"/>
</dbReference>
<dbReference type="AlphaFoldDB" id="A0A6I2MAV2"/>
<organism evidence="2 3">
    <name type="scientific">Metabacillus idriensis</name>
    <dbReference type="NCBI Taxonomy" id="324768"/>
    <lineage>
        <taxon>Bacteria</taxon>
        <taxon>Bacillati</taxon>
        <taxon>Bacillota</taxon>
        <taxon>Bacilli</taxon>
        <taxon>Bacillales</taxon>
        <taxon>Bacillaceae</taxon>
        <taxon>Metabacillus</taxon>
    </lineage>
</organism>
<keyword evidence="1" id="KW-0472">Membrane</keyword>
<evidence type="ECO:0000313" key="2">
    <source>
        <dbReference type="EMBL" id="MRX54096.1"/>
    </source>
</evidence>
<comment type="caution">
    <text evidence="2">The sequence shown here is derived from an EMBL/GenBank/DDBJ whole genome shotgun (WGS) entry which is preliminary data.</text>
</comment>
<accession>A0A6I2MAV2</accession>
<feature type="transmembrane region" description="Helical" evidence="1">
    <location>
        <begin position="50"/>
        <end position="75"/>
    </location>
</feature>
<dbReference type="Proteomes" id="UP000441585">
    <property type="component" value="Unassembled WGS sequence"/>
</dbReference>
<evidence type="ECO:0000313" key="3">
    <source>
        <dbReference type="Proteomes" id="UP000441585"/>
    </source>
</evidence>
<keyword evidence="1" id="KW-1133">Transmembrane helix</keyword>
<feature type="transmembrane region" description="Helical" evidence="1">
    <location>
        <begin position="25"/>
        <end position="44"/>
    </location>
</feature>
<dbReference type="EMBL" id="WKKF01000002">
    <property type="protein sequence ID" value="MRX54096.1"/>
    <property type="molecule type" value="Genomic_DNA"/>
</dbReference>